<evidence type="ECO:0000313" key="4">
    <source>
        <dbReference type="RefSeq" id="XP_019492466.1"/>
    </source>
</evidence>
<dbReference type="Pfam" id="PF00095">
    <property type="entry name" value="WAP"/>
    <property type="match status" value="1"/>
</dbReference>
<dbReference type="InterPro" id="IPR036645">
    <property type="entry name" value="Elafin-like_sf"/>
</dbReference>
<feature type="chain" id="PRO_5034113160" evidence="1">
    <location>
        <begin position="23"/>
        <end position="113"/>
    </location>
</feature>
<reference evidence="4" key="1">
    <citation type="submission" date="2025-08" db="UniProtKB">
        <authorList>
            <consortium name="RefSeq"/>
        </authorList>
    </citation>
    <scope>IDENTIFICATION</scope>
    <source>
        <tissue evidence="4">Muscle</tissue>
    </source>
</reference>
<dbReference type="PRINTS" id="PR00003">
    <property type="entry name" value="4DISULPHCORE"/>
</dbReference>
<evidence type="ECO:0000256" key="1">
    <source>
        <dbReference type="SAM" id="SignalP"/>
    </source>
</evidence>
<dbReference type="PROSITE" id="PS51390">
    <property type="entry name" value="WAP"/>
    <property type="match status" value="1"/>
</dbReference>
<dbReference type="RefSeq" id="XP_019492466.1">
    <property type="nucleotide sequence ID" value="XM_019636921.1"/>
</dbReference>
<dbReference type="GeneID" id="109379912"/>
<feature type="domain" description="WAP" evidence="2">
    <location>
        <begin position="65"/>
        <end position="113"/>
    </location>
</feature>
<dbReference type="Gene3D" id="4.10.75.10">
    <property type="entry name" value="Elafin-like"/>
    <property type="match status" value="1"/>
</dbReference>
<dbReference type="CTD" id="5266"/>
<organism evidence="3 4">
    <name type="scientific">Hipposideros armiger</name>
    <name type="common">Great Himalayan leaf-nosed bat</name>
    <dbReference type="NCBI Taxonomy" id="186990"/>
    <lineage>
        <taxon>Eukaryota</taxon>
        <taxon>Metazoa</taxon>
        <taxon>Chordata</taxon>
        <taxon>Craniata</taxon>
        <taxon>Vertebrata</taxon>
        <taxon>Euteleostomi</taxon>
        <taxon>Mammalia</taxon>
        <taxon>Eutheria</taxon>
        <taxon>Laurasiatheria</taxon>
        <taxon>Chiroptera</taxon>
        <taxon>Yinpterochiroptera</taxon>
        <taxon>Rhinolophoidea</taxon>
        <taxon>Hipposideridae</taxon>
        <taxon>Hipposideros</taxon>
    </lineage>
</organism>
<dbReference type="OrthoDB" id="5104187at2759"/>
<keyword evidence="1" id="KW-0732">Signal</keyword>
<dbReference type="AlphaFoldDB" id="A0A8B7QUV5"/>
<evidence type="ECO:0000259" key="2">
    <source>
        <dbReference type="PROSITE" id="PS51390"/>
    </source>
</evidence>
<dbReference type="GO" id="GO:0030414">
    <property type="term" value="F:peptidase inhibitor activity"/>
    <property type="evidence" value="ECO:0007669"/>
    <property type="project" value="InterPro"/>
</dbReference>
<protein>
    <submittedName>
        <fullName evidence="4">Elafin</fullName>
    </submittedName>
</protein>
<dbReference type="FunFam" id="4.10.75.10:FF:000001">
    <property type="entry name" value="Anosmin 1"/>
    <property type="match status" value="1"/>
</dbReference>
<feature type="signal peptide" evidence="1">
    <location>
        <begin position="1"/>
        <end position="22"/>
    </location>
</feature>
<dbReference type="GO" id="GO:0005576">
    <property type="term" value="C:extracellular region"/>
    <property type="evidence" value="ECO:0007669"/>
    <property type="project" value="InterPro"/>
</dbReference>
<dbReference type="InterPro" id="IPR008197">
    <property type="entry name" value="WAP_dom"/>
</dbReference>
<proteinExistence type="predicted"/>
<gene>
    <name evidence="4" type="primary">PI3</name>
</gene>
<sequence length="113" mass="11863">MRSSSLLILAVFLVLGTLAAQAAVVGASYKGQEAGKGRVPVKGQKIPQDEVQYQYPGKGQGSNQGRIKPGSCPMVIMRCAMMNPPNACMRDTECPGARKCCVGSCGKACMNPL</sequence>
<accession>A0A8B7QUV5</accession>
<name>A0A8B7QUV5_HIPAR</name>
<dbReference type="SUPFAM" id="SSF57256">
    <property type="entry name" value="Elafin-like"/>
    <property type="match status" value="1"/>
</dbReference>
<keyword evidence="3" id="KW-1185">Reference proteome</keyword>
<dbReference type="Proteomes" id="UP000694851">
    <property type="component" value="Unplaced"/>
</dbReference>
<dbReference type="KEGG" id="hai:109379912"/>
<dbReference type="CDD" id="cd00199">
    <property type="entry name" value="WAP"/>
    <property type="match status" value="1"/>
</dbReference>
<dbReference type="SMART" id="SM00217">
    <property type="entry name" value="WAP"/>
    <property type="match status" value="1"/>
</dbReference>
<evidence type="ECO:0000313" key="3">
    <source>
        <dbReference type="Proteomes" id="UP000694851"/>
    </source>
</evidence>